<keyword evidence="2" id="KW-0808">Transferase</keyword>
<dbReference type="AlphaFoldDB" id="A0A4Y6PT91"/>
<dbReference type="PANTHER" id="PTHR47829">
    <property type="entry name" value="HYDROLASE, PUTATIVE (AFU_ORTHOLOGUE AFUA_1G12880)-RELATED"/>
    <property type="match status" value="1"/>
</dbReference>
<dbReference type="PANTHER" id="PTHR47829:SF1">
    <property type="entry name" value="HAD FAMILY PHOSPHATASE"/>
    <property type="match status" value="1"/>
</dbReference>
<dbReference type="Pfam" id="PF01636">
    <property type="entry name" value="APH"/>
    <property type="match status" value="1"/>
</dbReference>
<dbReference type="OrthoDB" id="3806873at2"/>
<organism evidence="2 3">
    <name type="scientific">Persicimonas caeni</name>
    <dbReference type="NCBI Taxonomy" id="2292766"/>
    <lineage>
        <taxon>Bacteria</taxon>
        <taxon>Deltaproteobacteria</taxon>
        <taxon>Bradymonadales</taxon>
        <taxon>Bradymonadaceae</taxon>
        <taxon>Persicimonas</taxon>
    </lineage>
</organism>
<dbReference type="CDD" id="cd05154">
    <property type="entry name" value="ACAD10_11_N-like"/>
    <property type="match status" value="1"/>
</dbReference>
<dbReference type="InterPro" id="IPR011009">
    <property type="entry name" value="Kinase-like_dom_sf"/>
</dbReference>
<evidence type="ECO:0000313" key="3">
    <source>
        <dbReference type="Proteomes" id="UP000315995"/>
    </source>
</evidence>
<accession>A0A4Y6PT91</accession>
<dbReference type="EMBL" id="CP041186">
    <property type="protein sequence ID" value="QDG51531.1"/>
    <property type="molecule type" value="Genomic_DNA"/>
</dbReference>
<reference evidence="2 3" key="1">
    <citation type="submission" date="2019-06" db="EMBL/GenBank/DDBJ databases">
        <title>Persicimonas caeni gen. nov., sp. nov., a predatory bacterium isolated from solar saltern.</title>
        <authorList>
            <person name="Wang S."/>
        </authorList>
    </citation>
    <scope>NUCLEOTIDE SEQUENCE [LARGE SCALE GENOMIC DNA]</scope>
    <source>
        <strain evidence="2 3">YN101</strain>
    </source>
</reference>
<gene>
    <name evidence="2" type="ORF">FIV42_12480</name>
</gene>
<evidence type="ECO:0000313" key="2">
    <source>
        <dbReference type="EMBL" id="QDG51531.1"/>
    </source>
</evidence>
<sequence>MTHIDQPKDVRSGEELDTDALRTWLDQEVPELSGDIAVKQFPSGHSNLTYMLQVDGKEVVLRRPPFGAEKIAKGHDMSREYTILSHLDGVFDKIPDPIAYCDDAEVIGAPFYLMERVEGVILRGAKPKVDGLDEQTMRGLSEAFVDTLAEVHAIDLEAAGLEDFGKPEGYVERQVTGWIGRYKRAQTDEIPAMDRAGEWLEANMPAEVGASIIHNDFKYDNLVLDPDDLTKVRAILDWEMATVGDPLMDLGTSLAYWVEPDDPDVIKAMSFGPTVMPGNFTRRELVDRYAEKSGLPVDDIVFYFVYGLYKVAVIGQQIYFRFKEGDTDDPRFAMLIHAVKALGDVAQKAIDEGKIEGLG</sequence>
<proteinExistence type="predicted"/>
<evidence type="ECO:0000259" key="1">
    <source>
        <dbReference type="Pfam" id="PF01636"/>
    </source>
</evidence>
<name>A0A4Y6PT91_PERCE</name>
<feature type="domain" description="Aminoglycoside phosphotransferase" evidence="1">
    <location>
        <begin position="38"/>
        <end position="270"/>
    </location>
</feature>
<dbReference type="SUPFAM" id="SSF56112">
    <property type="entry name" value="Protein kinase-like (PK-like)"/>
    <property type="match status" value="1"/>
</dbReference>
<dbReference type="GO" id="GO:0016740">
    <property type="term" value="F:transferase activity"/>
    <property type="evidence" value="ECO:0007669"/>
    <property type="project" value="UniProtKB-KW"/>
</dbReference>
<dbReference type="Gene3D" id="3.90.1200.10">
    <property type="match status" value="1"/>
</dbReference>
<dbReference type="InterPro" id="IPR041726">
    <property type="entry name" value="ACAD10_11_N"/>
</dbReference>
<dbReference type="InterPro" id="IPR052898">
    <property type="entry name" value="ACAD10-like"/>
</dbReference>
<dbReference type="Gene3D" id="3.30.200.20">
    <property type="entry name" value="Phosphorylase Kinase, domain 1"/>
    <property type="match status" value="1"/>
</dbReference>
<protein>
    <submittedName>
        <fullName evidence="2">Phosphotransferase family protein</fullName>
    </submittedName>
</protein>
<dbReference type="RefSeq" id="WP_141198011.1">
    <property type="nucleotide sequence ID" value="NZ_CP041186.1"/>
</dbReference>
<keyword evidence="3" id="KW-1185">Reference proteome</keyword>
<dbReference type="InterPro" id="IPR002575">
    <property type="entry name" value="Aminoglycoside_PTrfase"/>
</dbReference>
<dbReference type="Proteomes" id="UP000315995">
    <property type="component" value="Chromosome"/>
</dbReference>
<accession>A0A5B8Y481</accession>